<gene>
    <name evidence="2" type="ORF">PCOR1329_LOCUS2499</name>
</gene>
<proteinExistence type="predicted"/>
<feature type="region of interest" description="Disordered" evidence="1">
    <location>
        <begin position="1"/>
        <end position="23"/>
    </location>
</feature>
<accession>A0ABN9PMT5</accession>
<reference evidence="2" key="1">
    <citation type="submission" date="2023-10" db="EMBL/GenBank/DDBJ databases">
        <authorList>
            <person name="Chen Y."/>
            <person name="Shah S."/>
            <person name="Dougan E. K."/>
            <person name="Thang M."/>
            <person name="Chan C."/>
        </authorList>
    </citation>
    <scope>NUCLEOTIDE SEQUENCE [LARGE SCALE GENOMIC DNA]</scope>
</reference>
<keyword evidence="3" id="KW-1185">Reference proteome</keyword>
<feature type="compositionally biased region" description="Low complexity" evidence="1">
    <location>
        <begin position="83"/>
        <end position="94"/>
    </location>
</feature>
<sequence>MSAAAPASAPIRRMSQKSIEFREDIRTAQRSFKILRKLCRQYGMSFQGPGARSEAQKGKSKNAAKAKPKPKPKKNIHSQLFRPEAPSSSESDFSSADDPDGLEHRTQWEDVESILGRLRMDDRVNALEDISESLNKSSQRAQQELLELDLSDSAGVRIRRAGWTGWTSPCSPTGQTTCWRCRL</sequence>
<dbReference type="Proteomes" id="UP001189429">
    <property type="component" value="Unassembled WGS sequence"/>
</dbReference>
<feature type="compositionally biased region" description="Basic residues" evidence="1">
    <location>
        <begin position="58"/>
        <end position="76"/>
    </location>
</feature>
<feature type="region of interest" description="Disordered" evidence="1">
    <location>
        <begin position="45"/>
        <end position="106"/>
    </location>
</feature>
<organism evidence="2 3">
    <name type="scientific">Prorocentrum cordatum</name>
    <dbReference type="NCBI Taxonomy" id="2364126"/>
    <lineage>
        <taxon>Eukaryota</taxon>
        <taxon>Sar</taxon>
        <taxon>Alveolata</taxon>
        <taxon>Dinophyceae</taxon>
        <taxon>Prorocentrales</taxon>
        <taxon>Prorocentraceae</taxon>
        <taxon>Prorocentrum</taxon>
    </lineage>
</organism>
<name>A0ABN9PMT5_9DINO</name>
<evidence type="ECO:0000313" key="3">
    <source>
        <dbReference type="Proteomes" id="UP001189429"/>
    </source>
</evidence>
<comment type="caution">
    <text evidence="2">The sequence shown here is derived from an EMBL/GenBank/DDBJ whole genome shotgun (WGS) entry which is preliminary data.</text>
</comment>
<feature type="compositionally biased region" description="Low complexity" evidence="1">
    <location>
        <begin position="1"/>
        <end position="10"/>
    </location>
</feature>
<evidence type="ECO:0000256" key="1">
    <source>
        <dbReference type="SAM" id="MobiDB-lite"/>
    </source>
</evidence>
<dbReference type="EMBL" id="CAUYUJ010000630">
    <property type="protein sequence ID" value="CAK0791689.1"/>
    <property type="molecule type" value="Genomic_DNA"/>
</dbReference>
<evidence type="ECO:0000313" key="2">
    <source>
        <dbReference type="EMBL" id="CAK0791689.1"/>
    </source>
</evidence>
<protein>
    <submittedName>
        <fullName evidence="2">Uncharacterized protein</fullName>
    </submittedName>
</protein>